<dbReference type="KEGG" id="psim:KR76_06990"/>
<evidence type="ECO:0000256" key="5">
    <source>
        <dbReference type="SAM" id="MobiDB-lite"/>
    </source>
</evidence>
<keyword evidence="3" id="KW-0731">Sigma factor</keyword>
<feature type="region of interest" description="Disordered" evidence="5">
    <location>
        <begin position="226"/>
        <end position="257"/>
    </location>
</feature>
<dbReference type="AlphaFoldDB" id="A0A0C5XAB0"/>
<keyword evidence="7" id="KW-1185">Reference proteome</keyword>
<evidence type="ECO:0000256" key="2">
    <source>
        <dbReference type="ARBA" id="ARBA00023015"/>
    </source>
</evidence>
<sequence length="647" mass="68755">MTADVPESPSSPQPRSARASGADHTAGFDDFYRDSRDRLLLQTFALTGDLAAARSAVREAFVVSWHHWRKTGRLDDPEMAVRPDAWRKALRRSSARPWHRKKDIAAEHRAILDALAALSVDQRKALLLTQLAAVSMDEMAQEIGLPLEAAERELQQGAAAFATELAIPTSAIPLSLSSLGAAIRSVTWPRVTIIRRAGAARRRAHTVIGGAAAVVALVAGGAVAHDATGDRPTLDRADVPAATSTPRPPGPAVTTLPDTALLPVDVVQEALPGRGWQQGTTTDNSSGNGLVLPCQTERYADPQGTSAWVRTFRNSAKPRAARSVVQLAEASSAEPRAIRTYRRALRWFTTCPTPAEKDAAPPRVQLVSTATLPGVGDQSALVVLRSRADGTTYVVGVARTGLYTTVTSLSAKVAPGQPGRVGVAQLLATAVGRMCANADGGACAPDKPKVVDRAPYRTGDVPWMLSELDLPPLTQDPGPWVGTPAAKLTEDRIDSGAVGCDTVHLFGKFRNQPVKDNQFRTFVLSDAKLPPEVGLTQTVGTLPTGAARAFVQRFREQMAACPDVDATAGTEVEQLAQDGDALSAWHLSTALPGDRTVEYDVAVLRRGTSVSVLVYVAAPRARMANPDFVALARRSVERLAVMGTPTS</sequence>
<dbReference type="InterPro" id="IPR036388">
    <property type="entry name" value="WH-like_DNA-bd_sf"/>
</dbReference>
<dbReference type="Pfam" id="PF08281">
    <property type="entry name" value="Sigma70_r4_2"/>
    <property type="match status" value="1"/>
</dbReference>
<dbReference type="GO" id="GO:0016987">
    <property type="term" value="F:sigma factor activity"/>
    <property type="evidence" value="ECO:0007669"/>
    <property type="project" value="UniProtKB-KW"/>
</dbReference>
<dbReference type="Proteomes" id="UP000030300">
    <property type="component" value="Chromosome"/>
</dbReference>
<evidence type="ECO:0000313" key="6">
    <source>
        <dbReference type="EMBL" id="AJR18195.1"/>
    </source>
</evidence>
<feature type="region of interest" description="Disordered" evidence="5">
    <location>
        <begin position="1"/>
        <end position="23"/>
    </location>
</feature>
<feature type="compositionally biased region" description="Low complexity" evidence="5">
    <location>
        <begin position="1"/>
        <end position="20"/>
    </location>
</feature>
<dbReference type="RefSeq" id="WP_052138326.1">
    <property type="nucleotide sequence ID" value="NZ_BJMC01000017.1"/>
</dbReference>
<gene>
    <name evidence="6" type="ORF">KR76_06990</name>
</gene>
<dbReference type="GO" id="GO:0003677">
    <property type="term" value="F:DNA binding"/>
    <property type="evidence" value="ECO:0007669"/>
    <property type="project" value="InterPro"/>
</dbReference>
<accession>A0A0C5XAB0</accession>
<keyword evidence="4" id="KW-0804">Transcription</keyword>
<proteinExistence type="inferred from homology"/>
<feature type="compositionally biased region" description="Basic and acidic residues" evidence="5">
    <location>
        <begin position="227"/>
        <end position="238"/>
    </location>
</feature>
<dbReference type="GO" id="GO:0006352">
    <property type="term" value="P:DNA-templated transcription initiation"/>
    <property type="evidence" value="ECO:0007669"/>
    <property type="project" value="InterPro"/>
</dbReference>
<evidence type="ECO:0000256" key="4">
    <source>
        <dbReference type="ARBA" id="ARBA00023163"/>
    </source>
</evidence>
<evidence type="ECO:0000256" key="1">
    <source>
        <dbReference type="ARBA" id="ARBA00010641"/>
    </source>
</evidence>
<organism evidence="6 7">
    <name type="scientific">Nocardioides simplex</name>
    <name type="common">Arthrobacter simplex</name>
    <dbReference type="NCBI Taxonomy" id="2045"/>
    <lineage>
        <taxon>Bacteria</taxon>
        <taxon>Bacillati</taxon>
        <taxon>Actinomycetota</taxon>
        <taxon>Actinomycetes</taxon>
        <taxon>Propionibacteriales</taxon>
        <taxon>Nocardioidaceae</taxon>
        <taxon>Pimelobacter</taxon>
    </lineage>
</organism>
<reference evidence="6 7" key="1">
    <citation type="journal article" date="2015" name="Genome Announc.">
        <title>Complete Genome Sequence of Steroid-Transforming Nocardioides simplex VKM Ac-2033D.</title>
        <authorList>
            <person name="Shtratnikova V.Y."/>
            <person name="Schelkunov M.I."/>
            <person name="Pekov Y.A."/>
            <person name="Fokina V.V."/>
            <person name="Logacheva M.D."/>
            <person name="Sokolov S.L."/>
            <person name="Bragin E.Y."/>
            <person name="Ashapkin V.V."/>
            <person name="Donova M.V."/>
        </authorList>
    </citation>
    <scope>NUCLEOTIDE SEQUENCE [LARGE SCALE GENOMIC DNA]</scope>
    <source>
        <strain evidence="6 7">VKM Ac-2033D</strain>
    </source>
</reference>
<name>A0A0C5XAB0_NOCSI</name>
<dbReference type="STRING" id="2045.KR76_06990"/>
<evidence type="ECO:0000313" key="7">
    <source>
        <dbReference type="Proteomes" id="UP000030300"/>
    </source>
</evidence>
<dbReference type="Gene3D" id="1.10.10.10">
    <property type="entry name" value="Winged helix-like DNA-binding domain superfamily/Winged helix DNA-binding domain"/>
    <property type="match status" value="1"/>
</dbReference>
<protein>
    <submittedName>
        <fullName evidence="6">Putative RNA polymerase ECF-subfamily sigma factor</fullName>
    </submittedName>
</protein>
<dbReference type="GeneID" id="96612551"/>
<keyword evidence="2" id="KW-0805">Transcription regulation</keyword>
<dbReference type="HOGENOM" id="CLU_448224_0_0_11"/>
<comment type="similarity">
    <text evidence="1">Belongs to the sigma-70 factor family. ECF subfamily.</text>
</comment>
<evidence type="ECO:0000256" key="3">
    <source>
        <dbReference type="ARBA" id="ARBA00023082"/>
    </source>
</evidence>
<dbReference type="OrthoDB" id="3765654at2"/>
<dbReference type="InterPro" id="IPR013249">
    <property type="entry name" value="RNA_pol_sigma70_r4_t2"/>
</dbReference>
<dbReference type="EMBL" id="CP009896">
    <property type="protein sequence ID" value="AJR18195.1"/>
    <property type="molecule type" value="Genomic_DNA"/>
</dbReference>